<dbReference type="AlphaFoldDB" id="A0A8T8SZW6"/>
<comment type="caution">
    <text evidence="2">The sequence shown here is derived from an EMBL/GenBank/DDBJ whole genome shotgun (WGS) entry which is preliminary data.</text>
</comment>
<evidence type="ECO:0000313" key="3">
    <source>
        <dbReference type="Proteomes" id="UP000077671"/>
    </source>
</evidence>
<feature type="compositionally biased region" description="Low complexity" evidence="1">
    <location>
        <begin position="19"/>
        <end position="41"/>
    </location>
</feature>
<feature type="region of interest" description="Disordered" evidence="1">
    <location>
        <begin position="98"/>
        <end position="134"/>
    </location>
</feature>
<reference evidence="2" key="1">
    <citation type="submission" date="2016-04" db="EMBL/GenBank/DDBJ databases">
        <authorList>
            <person name="Nguyen H.D."/>
            <person name="Kesanakurti P."/>
            <person name="Cullis J."/>
            <person name="Levesque C.A."/>
            <person name="Hambleton S."/>
        </authorList>
    </citation>
    <scope>NUCLEOTIDE SEQUENCE</scope>
    <source>
        <strain evidence="2">DAOMC 238032</strain>
    </source>
</reference>
<feature type="compositionally biased region" description="Basic and acidic residues" evidence="1">
    <location>
        <begin position="423"/>
        <end position="436"/>
    </location>
</feature>
<dbReference type="Proteomes" id="UP000077671">
    <property type="component" value="Unassembled WGS sequence"/>
</dbReference>
<sequence>MSTLRSRAIIHGTAAAPISVSSQDSQSTQESSTTESTTTSSHLKDSQDQDEDYGEYEPDTQTVGPEGPQINEFGKEVQSLLEDRHTVNMDMVIAEREHGGKATTSTATHGHNAPEPKTAHKVNHEPTLPPSTKPTDTYMDDGMDEDQAAEDNSFSSAGSITQSYRRVIVAESHPCDKEPTITYAEVAPLVNKGQASCGPCTASYTITARNFDPENPDHQCKLIADTEKHGRKKGFNRPIVIDISSSGNRNKTVKVCWADMEDFKTAKRIGFRIYWKGIPYSATTWGPALPLRSRVIKVHLSATESGTALADAFRGSTHKWLSITHLWTITTRPSDDSQPPRQTGIVVAIVEFKNDNKELPLDWFELALLVLWVWCGNTYFETSFDGRMPACRSCRGNYGDPHIQDHCPTPYCKKCRKNHPVDECTRRKGPEQDAQHPHPPPRTLTRCPSGRKPLGPHGRQHDGTRNQPRCATPGRRKNPTTPHATDSRPQPSCFQQYLQQWTQEDEGPF</sequence>
<feature type="compositionally biased region" description="Polar residues" evidence="1">
    <location>
        <begin position="479"/>
        <end position="502"/>
    </location>
</feature>
<gene>
    <name evidence="2" type="ORF">A4X03_0g6178</name>
</gene>
<feature type="region of interest" description="Disordered" evidence="1">
    <location>
        <begin position="423"/>
        <end position="509"/>
    </location>
</feature>
<evidence type="ECO:0000313" key="2">
    <source>
        <dbReference type="EMBL" id="KAE8252382.1"/>
    </source>
</evidence>
<accession>A0A8T8SZW6</accession>
<dbReference type="EMBL" id="LWDD02001126">
    <property type="protein sequence ID" value="KAE8252382.1"/>
    <property type="molecule type" value="Genomic_DNA"/>
</dbReference>
<feature type="compositionally biased region" description="Basic and acidic residues" evidence="1">
    <location>
        <begin position="112"/>
        <end position="124"/>
    </location>
</feature>
<feature type="region of interest" description="Disordered" evidence="1">
    <location>
        <begin position="1"/>
        <end position="70"/>
    </location>
</feature>
<organism evidence="2 3">
    <name type="scientific">Tilletia caries</name>
    <name type="common">wheat bunt fungus</name>
    <dbReference type="NCBI Taxonomy" id="13290"/>
    <lineage>
        <taxon>Eukaryota</taxon>
        <taxon>Fungi</taxon>
        <taxon>Dikarya</taxon>
        <taxon>Basidiomycota</taxon>
        <taxon>Ustilaginomycotina</taxon>
        <taxon>Exobasidiomycetes</taxon>
        <taxon>Tilletiales</taxon>
        <taxon>Tilletiaceae</taxon>
        <taxon>Tilletia</taxon>
    </lineage>
</organism>
<feature type="compositionally biased region" description="Acidic residues" evidence="1">
    <location>
        <begin position="48"/>
        <end position="58"/>
    </location>
</feature>
<proteinExistence type="predicted"/>
<name>A0A8T8SZW6_9BASI</name>
<reference evidence="2" key="2">
    <citation type="journal article" date="2019" name="IMA Fungus">
        <title>Genome sequencing and comparison of five Tilletia species to identify candidate genes for the detection of regulated species infecting wheat.</title>
        <authorList>
            <person name="Nguyen H.D.T."/>
            <person name="Sultana T."/>
            <person name="Kesanakurti P."/>
            <person name="Hambleton S."/>
        </authorList>
    </citation>
    <scope>NUCLEOTIDE SEQUENCE</scope>
    <source>
        <strain evidence="2">DAOMC 238032</strain>
    </source>
</reference>
<evidence type="ECO:0000256" key="1">
    <source>
        <dbReference type="SAM" id="MobiDB-lite"/>
    </source>
</evidence>
<protein>
    <submittedName>
        <fullName evidence="2">Uncharacterized protein</fullName>
    </submittedName>
</protein>